<dbReference type="AlphaFoldDB" id="A0A8T0P8D4"/>
<comment type="caution">
    <text evidence="3">The sequence shown here is derived from an EMBL/GenBank/DDBJ whole genome shotgun (WGS) entry which is preliminary data.</text>
</comment>
<keyword evidence="4" id="KW-1185">Reference proteome</keyword>
<accession>A0A8T0P8D4</accession>
<dbReference type="Gene3D" id="3.90.1300.10">
    <property type="entry name" value="Amidase signature (AS) domain"/>
    <property type="match status" value="1"/>
</dbReference>
<evidence type="ECO:0000256" key="1">
    <source>
        <dbReference type="SAM" id="SignalP"/>
    </source>
</evidence>
<evidence type="ECO:0000313" key="4">
    <source>
        <dbReference type="Proteomes" id="UP000823388"/>
    </source>
</evidence>
<gene>
    <name evidence="3" type="ORF">PVAP13_8NG120301</name>
</gene>
<feature type="chain" id="PRO_5044157113" description="Amidase domain-containing protein" evidence="1">
    <location>
        <begin position="45"/>
        <end position="663"/>
    </location>
</feature>
<dbReference type="OrthoDB" id="566138at2759"/>
<proteinExistence type="predicted"/>
<feature type="signal peptide" evidence="1">
    <location>
        <begin position="1"/>
        <end position="44"/>
    </location>
</feature>
<evidence type="ECO:0000313" key="3">
    <source>
        <dbReference type="EMBL" id="KAG2558043.1"/>
    </source>
</evidence>
<keyword evidence="1" id="KW-0732">Signal</keyword>
<dbReference type="EMBL" id="CM029052">
    <property type="protein sequence ID" value="KAG2558043.1"/>
    <property type="molecule type" value="Genomic_DNA"/>
</dbReference>
<dbReference type="GO" id="GO:0050567">
    <property type="term" value="F:glutaminyl-tRNA synthase (glutamine-hydrolyzing) activity"/>
    <property type="evidence" value="ECO:0007669"/>
    <property type="project" value="TreeGrafter"/>
</dbReference>
<organism evidence="3 4">
    <name type="scientific">Panicum virgatum</name>
    <name type="common">Blackwell switchgrass</name>
    <dbReference type="NCBI Taxonomy" id="38727"/>
    <lineage>
        <taxon>Eukaryota</taxon>
        <taxon>Viridiplantae</taxon>
        <taxon>Streptophyta</taxon>
        <taxon>Embryophyta</taxon>
        <taxon>Tracheophyta</taxon>
        <taxon>Spermatophyta</taxon>
        <taxon>Magnoliopsida</taxon>
        <taxon>Liliopsida</taxon>
        <taxon>Poales</taxon>
        <taxon>Poaceae</taxon>
        <taxon>PACMAD clade</taxon>
        <taxon>Panicoideae</taxon>
        <taxon>Panicodae</taxon>
        <taxon>Paniceae</taxon>
        <taxon>Panicinae</taxon>
        <taxon>Panicum</taxon>
        <taxon>Panicum sect. Hiantes</taxon>
    </lineage>
</organism>
<dbReference type="Proteomes" id="UP000823388">
    <property type="component" value="Chromosome 8N"/>
</dbReference>
<feature type="domain" description="Amidase" evidence="2">
    <location>
        <begin position="238"/>
        <end position="517"/>
    </location>
</feature>
<dbReference type="InterPro" id="IPR036928">
    <property type="entry name" value="AS_sf"/>
</dbReference>
<dbReference type="InterPro" id="IPR000120">
    <property type="entry name" value="Amidase"/>
</dbReference>
<dbReference type="Pfam" id="PF01425">
    <property type="entry name" value="Amidase"/>
    <property type="match status" value="1"/>
</dbReference>
<protein>
    <recommendedName>
        <fullName evidence="2">Amidase domain-containing protein</fullName>
    </recommendedName>
</protein>
<sequence length="663" mass="73217">MRPPRPHGPPPRFPFHRRRRRLHSHLYLLVAPLLCFAFLTPALAAAGAPPAAAAGDTGGEGGIIRTRAAAIDWPAMAWPSKCTWLPLPNSGRCHSYTLVSKYHKIWKDTKGVISETEVLKKEPVSDVIALKDSLKYFDADFFNDSKLREMEDGAKEFNVPAFRENRKLVASENGGLHNPSVLLFKSSWNGDSMKSEAITFDYPRASAVHRPSNDEDIAFMSVIELGELIRTKQITSRELTDVFLRRLKRYNPVLEAVVTYTEDLAYKQAKEADDLLAQGKYLGPLHGIPYGLKDIIAVPHYKTTWGSRTFKNQVFDTEAFVYKRLKSAGAVLVAKLVTGSLAYDDIWFGGRTRNPWNIEEFSTGSSAGPAASTSAGMVPFAIGSETAGSITYPAARCGVTALRPTFGTVARTNVMSISESLDKLGPFCRSAVDCAIVLDAIRGKDAGDPSSREVALGDPFRVDITKLTVGYLDDAEMEVVDVLSSKGVKMVPFKLNYTVESVQSILNITMDVDMLAHFDNWQREGHDDDYEAQDQWPVELRRARLVPAVDYIQAQRARGKLIKEVRDGFTIDAFIGNVTDWERVCLGNLVGMPVVVVPTGLKSIEDPPKGGTKRRTTVTTGIYAPPDHDHIALALAMAYQSVTDHNKQRPPIDDLGPNDRIHT</sequence>
<dbReference type="SUPFAM" id="SSF75304">
    <property type="entry name" value="Amidase signature (AS) enzymes"/>
    <property type="match status" value="1"/>
</dbReference>
<reference evidence="3 4" key="1">
    <citation type="submission" date="2020-05" db="EMBL/GenBank/DDBJ databases">
        <title>WGS assembly of Panicum virgatum.</title>
        <authorList>
            <person name="Lovell J.T."/>
            <person name="Jenkins J."/>
            <person name="Shu S."/>
            <person name="Juenger T.E."/>
            <person name="Schmutz J."/>
        </authorList>
    </citation>
    <scope>NUCLEOTIDE SEQUENCE [LARGE SCALE GENOMIC DNA]</scope>
    <source>
        <strain evidence="3">AP13</strain>
        <strain evidence="4">cv. AP13</strain>
    </source>
</reference>
<dbReference type="InterPro" id="IPR023631">
    <property type="entry name" value="Amidase_dom"/>
</dbReference>
<dbReference type="PANTHER" id="PTHR11895:SF73">
    <property type="entry name" value="AMIDASE FAMILY PROTEIN"/>
    <property type="match status" value="1"/>
</dbReference>
<name>A0A8T0P8D4_PANVG</name>
<evidence type="ECO:0000259" key="2">
    <source>
        <dbReference type="Pfam" id="PF01425"/>
    </source>
</evidence>
<dbReference type="PANTHER" id="PTHR11895">
    <property type="entry name" value="TRANSAMIDASE"/>
    <property type="match status" value="1"/>
</dbReference>
<dbReference type="EMBL" id="CM029052">
    <property type="protein sequence ID" value="KAG2558042.1"/>
    <property type="molecule type" value="Genomic_DNA"/>
</dbReference>